<dbReference type="GeneID" id="106807952"/>
<accession>A0ABM1E190</accession>
<evidence type="ECO:0000256" key="4">
    <source>
        <dbReference type="ARBA" id="ARBA00022568"/>
    </source>
</evidence>
<keyword evidence="7 9" id="KW-0472">Membrane</keyword>
<dbReference type="InterPro" id="IPR044880">
    <property type="entry name" value="NCX_ion-bd_dom_sf"/>
</dbReference>
<dbReference type="InterPro" id="IPR004837">
    <property type="entry name" value="NaCa_Exmemb"/>
</dbReference>
<organism evidence="11 12">
    <name type="scientific">Priapulus caudatus</name>
    <name type="common">Priapulid worm</name>
    <dbReference type="NCBI Taxonomy" id="37621"/>
    <lineage>
        <taxon>Eukaryota</taxon>
        <taxon>Metazoa</taxon>
        <taxon>Ecdysozoa</taxon>
        <taxon>Scalidophora</taxon>
        <taxon>Priapulida</taxon>
        <taxon>Priapulimorpha</taxon>
        <taxon>Priapulimorphida</taxon>
        <taxon>Priapulidae</taxon>
        <taxon>Priapulus</taxon>
    </lineage>
</organism>
<feature type="compositionally biased region" description="Polar residues" evidence="8">
    <location>
        <begin position="158"/>
        <end position="169"/>
    </location>
</feature>
<evidence type="ECO:0000313" key="12">
    <source>
        <dbReference type="RefSeq" id="XP_014665961.1"/>
    </source>
</evidence>
<evidence type="ECO:0000313" key="11">
    <source>
        <dbReference type="Proteomes" id="UP000695022"/>
    </source>
</evidence>
<feature type="transmembrane region" description="Helical" evidence="9">
    <location>
        <begin position="271"/>
        <end position="294"/>
    </location>
</feature>
<dbReference type="RefSeq" id="XP_014665961.1">
    <property type="nucleotide sequence ID" value="XM_014810475.1"/>
</dbReference>
<comment type="subcellular location">
    <subcellularLocation>
        <location evidence="1">Membrane</location>
        <topology evidence="1">Multi-pass membrane protein</topology>
    </subcellularLocation>
</comment>
<keyword evidence="4" id="KW-0109">Calcium transport</keyword>
<feature type="transmembrane region" description="Helical" evidence="9">
    <location>
        <begin position="418"/>
        <end position="436"/>
    </location>
</feature>
<feature type="transmembrane region" description="Helical" evidence="9">
    <location>
        <begin position="306"/>
        <end position="329"/>
    </location>
</feature>
<evidence type="ECO:0000256" key="5">
    <source>
        <dbReference type="ARBA" id="ARBA00022692"/>
    </source>
</evidence>
<proteinExistence type="inferred from homology"/>
<feature type="compositionally biased region" description="Acidic residues" evidence="8">
    <location>
        <begin position="186"/>
        <end position="208"/>
    </location>
</feature>
<keyword evidence="4" id="KW-0813">Transport</keyword>
<sequence length="445" mass="48867">MKFNPRLMSLLDRCANCRKSPLPVTTDGIEKSDEKVTFEEKPPLQIETNLTIPMEPTKQAIIDPMRVRTASISSSGSGTGANRRMSAMSAQSMNSADGGPRSLFRHHKHGELSSNFRTKQDHVLLPAMEMEGDDGGEVPPTDAAEGAEGVPNGAAPTDVTSPTKSQDIALQSPVDSLKRDLAAEPIPEESAEEENQDAAGAAEDEEEESPKMHPCPCLPPVSAAYPSRKKTGFTAWVRYILRWILFIFSFPFVCAYTWTIPDCSKEHNRKWFWLSFLMSVLWIAVISFALVTVVGRSGCLLKIDTYTMGLVVISVGTSVPDCISSILVARDGFGDMAVSNAIGSNVFDINLGLGLPFLIRMAIDKGKAIRLLSDEEMEKLATGQMLIPPHVKFGFILLLILFIVQAVFMLMKYRLTKFTSLSFVGLYLVFTSYALIQELHCKGSC</sequence>
<evidence type="ECO:0000256" key="2">
    <source>
        <dbReference type="ARBA" id="ARBA00005364"/>
    </source>
</evidence>
<keyword evidence="11" id="KW-1185">Reference proteome</keyword>
<feature type="region of interest" description="Disordered" evidence="8">
    <location>
        <begin position="71"/>
        <end position="213"/>
    </location>
</feature>
<dbReference type="PANTHER" id="PTHR10846:SF8">
    <property type="entry name" value="INNER MEMBRANE PROTEIN YRBG"/>
    <property type="match status" value="1"/>
</dbReference>
<evidence type="ECO:0000256" key="9">
    <source>
        <dbReference type="SAM" id="Phobius"/>
    </source>
</evidence>
<dbReference type="Gene3D" id="1.20.1420.30">
    <property type="entry name" value="NCX, central ion-binding region"/>
    <property type="match status" value="1"/>
</dbReference>
<evidence type="ECO:0000256" key="1">
    <source>
        <dbReference type="ARBA" id="ARBA00004141"/>
    </source>
</evidence>
<protein>
    <submittedName>
        <fullName evidence="12">Sodium/potassium/calcium exchanger 3-like</fullName>
    </submittedName>
</protein>
<gene>
    <name evidence="12" type="primary">LOC106807952</name>
</gene>
<keyword evidence="4" id="KW-0406">Ion transport</keyword>
<dbReference type="InterPro" id="IPR004481">
    <property type="entry name" value="K/Na/Ca-exchanger"/>
</dbReference>
<dbReference type="Pfam" id="PF01699">
    <property type="entry name" value="Na_Ca_ex"/>
    <property type="match status" value="1"/>
</dbReference>
<evidence type="ECO:0000256" key="6">
    <source>
        <dbReference type="ARBA" id="ARBA00022989"/>
    </source>
</evidence>
<dbReference type="Proteomes" id="UP000695022">
    <property type="component" value="Unplaced"/>
</dbReference>
<evidence type="ECO:0000256" key="3">
    <source>
        <dbReference type="ARBA" id="ARBA00022449"/>
    </source>
</evidence>
<evidence type="ECO:0000256" key="7">
    <source>
        <dbReference type="ARBA" id="ARBA00023136"/>
    </source>
</evidence>
<evidence type="ECO:0000259" key="10">
    <source>
        <dbReference type="Pfam" id="PF01699"/>
    </source>
</evidence>
<feature type="transmembrane region" description="Helical" evidence="9">
    <location>
        <begin position="239"/>
        <end position="259"/>
    </location>
</feature>
<dbReference type="PANTHER" id="PTHR10846">
    <property type="entry name" value="SODIUM/POTASSIUM/CALCIUM EXCHANGER"/>
    <property type="match status" value="1"/>
</dbReference>
<comment type="similarity">
    <text evidence="2">Belongs to the Ca(2+):cation antiporter (CaCA) (TC 2.A.19) family. SLC24A subfamily.</text>
</comment>
<reference evidence="12" key="1">
    <citation type="submission" date="2025-08" db="UniProtKB">
        <authorList>
            <consortium name="RefSeq"/>
        </authorList>
    </citation>
    <scope>IDENTIFICATION</scope>
</reference>
<feature type="transmembrane region" description="Helical" evidence="9">
    <location>
        <begin position="393"/>
        <end position="411"/>
    </location>
</feature>
<name>A0ABM1E190_PRICU</name>
<evidence type="ECO:0000256" key="8">
    <source>
        <dbReference type="SAM" id="MobiDB-lite"/>
    </source>
</evidence>
<feature type="compositionally biased region" description="Low complexity" evidence="8">
    <location>
        <begin position="71"/>
        <end position="96"/>
    </location>
</feature>
<keyword evidence="4" id="KW-0106">Calcium</keyword>
<keyword evidence="6 9" id="KW-1133">Transmembrane helix</keyword>
<keyword evidence="3" id="KW-0050">Antiport</keyword>
<keyword evidence="5 9" id="KW-0812">Transmembrane</keyword>
<feature type="domain" description="Sodium/calcium exchanger membrane region" evidence="10">
    <location>
        <begin position="272"/>
        <end position="434"/>
    </location>
</feature>